<comment type="similarity">
    <text evidence="2">Belongs to the N-acylglucosamine 2-epimerase family.</text>
</comment>
<dbReference type="RefSeq" id="WP_120519115.1">
    <property type="nucleotide sequence ID" value="NZ_QXZY01000016.1"/>
</dbReference>
<reference evidence="6" key="1">
    <citation type="submission" date="2018-11" db="EMBL/GenBank/DDBJ databases">
        <title>Chitinophaga lutea sp.nov., isolate from arsenic contaminated soil.</title>
        <authorList>
            <person name="Zong Y."/>
        </authorList>
    </citation>
    <scope>NUCLEOTIDE SEQUENCE [LARGE SCALE GENOMIC DNA]</scope>
    <source>
        <strain evidence="6">YLT18</strain>
    </source>
</reference>
<evidence type="ECO:0000256" key="2">
    <source>
        <dbReference type="ARBA" id="ARBA00008558"/>
    </source>
</evidence>
<dbReference type="Proteomes" id="UP000279089">
    <property type="component" value="Unassembled WGS sequence"/>
</dbReference>
<evidence type="ECO:0000313" key="6">
    <source>
        <dbReference type="Proteomes" id="UP000279089"/>
    </source>
</evidence>
<dbReference type="HAMAP" id="MF_00929">
    <property type="entry name" value="Cellobiose_2_epim"/>
    <property type="match status" value="1"/>
</dbReference>
<evidence type="ECO:0000256" key="3">
    <source>
        <dbReference type="ARBA" id="ARBA00023235"/>
    </source>
</evidence>
<evidence type="ECO:0000313" key="5">
    <source>
        <dbReference type="EMBL" id="RPD38241.1"/>
    </source>
</evidence>
<dbReference type="Gene3D" id="1.50.10.10">
    <property type="match status" value="1"/>
</dbReference>
<dbReference type="GO" id="GO:0047736">
    <property type="term" value="F:cellobiose epimerase activity"/>
    <property type="evidence" value="ECO:0007669"/>
    <property type="project" value="UniProtKB-UniRule"/>
</dbReference>
<gene>
    <name evidence="5" type="ORF">EG028_25425</name>
</gene>
<comment type="caution">
    <text evidence="5">The sequence shown here is derived from an EMBL/GenBank/DDBJ whole genome shotgun (WGS) entry which is preliminary data.</text>
</comment>
<dbReference type="OrthoDB" id="5141876at2"/>
<dbReference type="EMBL" id="RMBX01000016">
    <property type="protein sequence ID" value="RPD38241.1"/>
    <property type="molecule type" value="Genomic_DNA"/>
</dbReference>
<dbReference type="InterPro" id="IPR012341">
    <property type="entry name" value="6hp_glycosidase-like_sf"/>
</dbReference>
<protein>
    <recommendedName>
        <fullName evidence="4">Cellobiose 2-epimerase</fullName>
        <shortName evidence="4">CE</shortName>
        <ecNumber evidence="4">5.1.3.11</ecNumber>
    </recommendedName>
</protein>
<comment type="catalytic activity">
    <reaction evidence="1 4">
        <text>D-cellobiose = beta-D-glucosyl-(1-&gt;4)-D-mannopyranose</text>
        <dbReference type="Rhea" id="RHEA:23384"/>
        <dbReference type="ChEBI" id="CHEBI:17057"/>
        <dbReference type="ChEBI" id="CHEBI:47931"/>
        <dbReference type="EC" id="5.1.3.11"/>
    </reaction>
</comment>
<comment type="similarity">
    <text evidence="4">Belongs to the cellobiose 2-epimerase family.</text>
</comment>
<dbReference type="InterPro" id="IPR028584">
    <property type="entry name" value="Cellobiose_2_epim"/>
</dbReference>
<dbReference type="InterPro" id="IPR010819">
    <property type="entry name" value="AGE/CE"/>
</dbReference>
<name>A0A3N4M4Z8_9BACT</name>
<evidence type="ECO:0000256" key="1">
    <source>
        <dbReference type="ARBA" id="ARBA00001470"/>
    </source>
</evidence>
<proteinExistence type="inferred from homology"/>
<dbReference type="Pfam" id="PF07221">
    <property type="entry name" value="GlcNAc_2-epim"/>
    <property type="match status" value="1"/>
</dbReference>
<dbReference type="GO" id="GO:0005975">
    <property type="term" value="P:carbohydrate metabolic process"/>
    <property type="evidence" value="ECO:0007669"/>
    <property type="project" value="InterPro"/>
</dbReference>
<accession>A0A3N4M4Z8</accession>
<evidence type="ECO:0000256" key="4">
    <source>
        <dbReference type="HAMAP-Rule" id="MF_00929"/>
    </source>
</evidence>
<sequence length="388" mass="45003">MQTDLKPALQQELTSVLDFWMKHTVDEQSGGFYGRLANDNTPDRFALKGSVLNARILWAFSAAYTADRKPEYLEMARRAYDFINTYLVDKEFGGVLWCVDYSGHPVETQKQVYAIAFTLYAFSEYFKATGLEEAKEKAIGMYSLIQLYGYDCIHGGYQEAFTRDWKDFSQPEKDMDVKKSMNTHLHILEAYANLYSIWPDESLKTHLRDLLLVFHDKIVNKETGHLHLFFDEQWNPQGETLSYGHDIEASWLLQQAAEILGDEELTGKFKILAPRMADAASEGLDTDGGLWQEFDLSDQKLVPEKLWWPQAEAIVGFVNAYQASNDEKYLRMAEGSWDFIRTHILDREHGEWHWGIDAEKQQMKEDKVGIWKCPYHNSRACLEVMRRL</sequence>
<dbReference type="InterPro" id="IPR008928">
    <property type="entry name" value="6-hairpin_glycosidase_sf"/>
</dbReference>
<dbReference type="PANTHER" id="PTHR15108">
    <property type="entry name" value="N-ACYLGLUCOSAMINE-2-EPIMERASE"/>
    <property type="match status" value="1"/>
</dbReference>
<keyword evidence="3 4" id="KW-0413">Isomerase</keyword>
<dbReference type="EC" id="5.1.3.11" evidence="4"/>
<keyword evidence="6" id="KW-1185">Reference proteome</keyword>
<dbReference type="SUPFAM" id="SSF48208">
    <property type="entry name" value="Six-hairpin glycosidases"/>
    <property type="match status" value="1"/>
</dbReference>
<dbReference type="AlphaFoldDB" id="A0A3N4M4Z8"/>
<comment type="function">
    <text evidence="4">Catalyzes the reversible epimerization of cellobiose to 4-O-beta-D-glucopyranosyl-D-mannose (Glc-Man).</text>
</comment>
<organism evidence="5 6">
    <name type="scientific">Chitinophaga barathri</name>
    <dbReference type="NCBI Taxonomy" id="1647451"/>
    <lineage>
        <taxon>Bacteria</taxon>
        <taxon>Pseudomonadati</taxon>
        <taxon>Bacteroidota</taxon>
        <taxon>Chitinophagia</taxon>
        <taxon>Chitinophagales</taxon>
        <taxon>Chitinophagaceae</taxon>
        <taxon>Chitinophaga</taxon>
    </lineage>
</organism>